<accession>A0A0D3A8M7</accession>
<evidence type="ECO:0000313" key="3">
    <source>
        <dbReference type="Proteomes" id="UP000032141"/>
    </source>
</evidence>
<sequence>MKRKATTTRTIHEAMTAQFQQMMKTSMDEYREELRQHFAEHGYGRREIYPENSNHGHQDEERQRRRRGKQPAKSLHVHQEEDRQRRRRDEQPQNSHNSHLEEAESYYGTRSSSFENSQRRQTFQRRKRYVLEHCGVYGTKWRLKEARSIAEQMKRKQS</sequence>
<feature type="compositionally biased region" description="Polar residues" evidence="1">
    <location>
        <begin position="108"/>
        <end position="121"/>
    </location>
</feature>
<dbReference type="HOGENOM" id="CLU_1671756_0_0_1"/>
<proteinExistence type="predicted"/>
<organism evidence="2 3">
    <name type="scientific">Brassica oleracea var. oleracea</name>
    <dbReference type="NCBI Taxonomy" id="109376"/>
    <lineage>
        <taxon>Eukaryota</taxon>
        <taxon>Viridiplantae</taxon>
        <taxon>Streptophyta</taxon>
        <taxon>Embryophyta</taxon>
        <taxon>Tracheophyta</taxon>
        <taxon>Spermatophyta</taxon>
        <taxon>Magnoliopsida</taxon>
        <taxon>eudicotyledons</taxon>
        <taxon>Gunneridae</taxon>
        <taxon>Pentapetalae</taxon>
        <taxon>rosids</taxon>
        <taxon>malvids</taxon>
        <taxon>Brassicales</taxon>
        <taxon>Brassicaceae</taxon>
        <taxon>Brassiceae</taxon>
        <taxon>Brassica</taxon>
    </lineage>
</organism>
<dbReference type="Proteomes" id="UP000032141">
    <property type="component" value="Chromosome C1"/>
</dbReference>
<evidence type="ECO:0000313" key="2">
    <source>
        <dbReference type="EnsemblPlants" id="Bo1g065180.1"/>
    </source>
</evidence>
<feature type="region of interest" description="Disordered" evidence="1">
    <location>
        <begin position="28"/>
        <end position="128"/>
    </location>
</feature>
<keyword evidence="3" id="KW-1185">Reference proteome</keyword>
<name>A0A0D3A8M7_BRAOL</name>
<dbReference type="OMA" id="REIYPEN"/>
<evidence type="ECO:0000256" key="1">
    <source>
        <dbReference type="SAM" id="MobiDB-lite"/>
    </source>
</evidence>
<reference evidence="2 3" key="1">
    <citation type="journal article" date="2014" name="Genome Biol.">
        <title>Transcriptome and methylome profiling reveals relics of genome dominance in the mesopolyploid Brassica oleracea.</title>
        <authorList>
            <person name="Parkin I.A."/>
            <person name="Koh C."/>
            <person name="Tang H."/>
            <person name="Robinson S.J."/>
            <person name="Kagale S."/>
            <person name="Clarke W.E."/>
            <person name="Town C.D."/>
            <person name="Nixon J."/>
            <person name="Krishnakumar V."/>
            <person name="Bidwell S.L."/>
            <person name="Denoeud F."/>
            <person name="Belcram H."/>
            <person name="Links M.G."/>
            <person name="Just J."/>
            <person name="Clarke C."/>
            <person name="Bender T."/>
            <person name="Huebert T."/>
            <person name="Mason A.S."/>
            <person name="Pires J.C."/>
            <person name="Barker G."/>
            <person name="Moore J."/>
            <person name="Walley P.G."/>
            <person name="Manoli S."/>
            <person name="Batley J."/>
            <person name="Edwards D."/>
            <person name="Nelson M.N."/>
            <person name="Wang X."/>
            <person name="Paterson A.H."/>
            <person name="King G."/>
            <person name="Bancroft I."/>
            <person name="Chalhoub B."/>
            <person name="Sharpe A.G."/>
        </authorList>
    </citation>
    <scope>NUCLEOTIDE SEQUENCE</scope>
    <source>
        <strain evidence="2 3">cv. TO1000</strain>
    </source>
</reference>
<reference evidence="2" key="2">
    <citation type="submission" date="2015-03" db="UniProtKB">
        <authorList>
            <consortium name="EnsemblPlants"/>
        </authorList>
    </citation>
    <scope>IDENTIFICATION</scope>
</reference>
<dbReference type="Gramene" id="Bo1g065180.1">
    <property type="protein sequence ID" value="Bo1g065180.1"/>
    <property type="gene ID" value="Bo1g065180"/>
</dbReference>
<feature type="compositionally biased region" description="Basic and acidic residues" evidence="1">
    <location>
        <begin position="77"/>
        <end position="91"/>
    </location>
</feature>
<feature type="compositionally biased region" description="Basic and acidic residues" evidence="1">
    <location>
        <begin position="28"/>
        <end position="63"/>
    </location>
</feature>
<dbReference type="AlphaFoldDB" id="A0A0D3A8M7"/>
<protein>
    <submittedName>
        <fullName evidence="2">Uncharacterized protein</fullName>
    </submittedName>
</protein>
<dbReference type="EnsemblPlants" id="Bo1g065180.1">
    <property type="protein sequence ID" value="Bo1g065180.1"/>
    <property type="gene ID" value="Bo1g065180"/>
</dbReference>